<dbReference type="GO" id="GO:0009653">
    <property type="term" value="P:anatomical structure morphogenesis"/>
    <property type="evidence" value="ECO:0007669"/>
    <property type="project" value="TreeGrafter"/>
</dbReference>
<dbReference type="PANTHER" id="PTHR19290">
    <property type="entry name" value="BASIC HELIX-LOOP-HELIX PROTEIN NEUROGENIN-RELATED"/>
    <property type="match status" value="1"/>
</dbReference>
<feature type="compositionally biased region" description="Low complexity" evidence="1">
    <location>
        <begin position="197"/>
        <end position="234"/>
    </location>
</feature>
<dbReference type="GO" id="GO:0046983">
    <property type="term" value="F:protein dimerization activity"/>
    <property type="evidence" value="ECO:0007669"/>
    <property type="project" value="InterPro"/>
</dbReference>
<organism evidence="3">
    <name type="scientific">Trichuris suis</name>
    <name type="common">pig whipworm</name>
    <dbReference type="NCBI Taxonomy" id="68888"/>
    <lineage>
        <taxon>Eukaryota</taxon>
        <taxon>Metazoa</taxon>
        <taxon>Ecdysozoa</taxon>
        <taxon>Nematoda</taxon>
        <taxon>Enoplea</taxon>
        <taxon>Dorylaimia</taxon>
        <taxon>Trichinellida</taxon>
        <taxon>Trichuridae</taxon>
        <taxon>Trichuris</taxon>
    </lineage>
</organism>
<evidence type="ECO:0000259" key="2">
    <source>
        <dbReference type="PROSITE" id="PS50888"/>
    </source>
</evidence>
<evidence type="ECO:0000313" key="3">
    <source>
        <dbReference type="EMBL" id="KFD65316.1"/>
    </source>
</evidence>
<feature type="region of interest" description="Disordered" evidence="1">
    <location>
        <begin position="65"/>
        <end position="121"/>
    </location>
</feature>
<dbReference type="PANTHER" id="PTHR19290:SF102">
    <property type="entry name" value="TRANSCRIPTION FACTOR ATOH8"/>
    <property type="match status" value="1"/>
</dbReference>
<feature type="domain" description="BHLH" evidence="2">
    <location>
        <begin position="252"/>
        <end position="304"/>
    </location>
</feature>
<dbReference type="SUPFAM" id="SSF47459">
    <property type="entry name" value="HLH, helix-loop-helix DNA-binding domain"/>
    <property type="match status" value="1"/>
</dbReference>
<dbReference type="PROSITE" id="PS50888">
    <property type="entry name" value="BHLH"/>
    <property type="match status" value="1"/>
</dbReference>
<dbReference type="GO" id="GO:0005634">
    <property type="term" value="C:nucleus"/>
    <property type="evidence" value="ECO:0007669"/>
    <property type="project" value="TreeGrafter"/>
</dbReference>
<sequence length="341" mass="37475">LPHLLTPSGQSRCCEGNTLLSLLACSYQHHHRRCCWKKPHLVKGNMVATVAIPFESLPVKRRKLQSEQQKRRIQESASPPSSDDEEIVVTVEEEEEEREHPRRRCHGRPLPPSKDELPLDLSSKKSASSVKLFQPTLPANASLWPHPSALMTSAVPLFFSFYPAWSTLPYLYAAAPFAGTVLSPVNALNTRQLPTVSSSPDISPKSSLLSSSSSASPSSPSSSSSLPSSPPSSLVESTTAATKHRKARNPVVRRMVANARERCRVHMISEAFEALRVALPSACPAQKLTKVSILRIACDYIMLLGAMNGRDYSADQRSPSVDELRRQLSETILAETNFKCV</sequence>
<name>A0A085N770_9BILA</name>
<dbReference type="InterPro" id="IPR011598">
    <property type="entry name" value="bHLH_dom"/>
</dbReference>
<feature type="compositionally biased region" description="Acidic residues" evidence="1">
    <location>
        <begin position="82"/>
        <end position="97"/>
    </location>
</feature>
<dbReference type="Pfam" id="PF00010">
    <property type="entry name" value="HLH"/>
    <property type="match status" value="1"/>
</dbReference>
<protein>
    <recommendedName>
        <fullName evidence="2">BHLH domain-containing protein</fullName>
    </recommendedName>
</protein>
<dbReference type="Gene3D" id="4.10.280.10">
    <property type="entry name" value="Helix-loop-helix DNA-binding domain"/>
    <property type="match status" value="1"/>
</dbReference>
<dbReference type="EMBL" id="KL367540">
    <property type="protein sequence ID" value="KFD65316.1"/>
    <property type="molecule type" value="Genomic_DNA"/>
</dbReference>
<dbReference type="InterPro" id="IPR050359">
    <property type="entry name" value="bHLH_transcription_factors"/>
</dbReference>
<accession>A0A085N770</accession>
<dbReference type="SMART" id="SM00353">
    <property type="entry name" value="HLH"/>
    <property type="match status" value="1"/>
</dbReference>
<dbReference type="GO" id="GO:0003700">
    <property type="term" value="F:DNA-binding transcription factor activity"/>
    <property type="evidence" value="ECO:0007669"/>
    <property type="project" value="TreeGrafter"/>
</dbReference>
<feature type="region of interest" description="Disordered" evidence="1">
    <location>
        <begin position="194"/>
        <end position="248"/>
    </location>
</feature>
<dbReference type="InterPro" id="IPR036638">
    <property type="entry name" value="HLH_DNA-bd_sf"/>
</dbReference>
<feature type="compositionally biased region" description="Basic and acidic residues" evidence="1">
    <location>
        <begin position="65"/>
        <end position="74"/>
    </location>
</feature>
<gene>
    <name evidence="3" type="ORF">M514_08235</name>
</gene>
<evidence type="ECO:0000256" key="1">
    <source>
        <dbReference type="SAM" id="MobiDB-lite"/>
    </source>
</evidence>
<proteinExistence type="predicted"/>
<dbReference type="GO" id="GO:0070888">
    <property type="term" value="F:E-box binding"/>
    <property type="evidence" value="ECO:0007669"/>
    <property type="project" value="TreeGrafter"/>
</dbReference>
<reference evidence="3" key="1">
    <citation type="journal article" date="2014" name="Nat. Genet.">
        <title>Genome and transcriptome of the porcine whipworm Trichuris suis.</title>
        <authorList>
            <person name="Jex A.R."/>
            <person name="Nejsum P."/>
            <person name="Schwarz E.M."/>
            <person name="Hu L."/>
            <person name="Young N.D."/>
            <person name="Hall R.S."/>
            <person name="Korhonen P.K."/>
            <person name="Liao S."/>
            <person name="Thamsborg S."/>
            <person name="Xia J."/>
            <person name="Xu P."/>
            <person name="Wang S."/>
            <person name="Scheerlinck J.P."/>
            <person name="Hofmann A."/>
            <person name="Sternberg P.W."/>
            <person name="Wang J."/>
            <person name="Gasser R.B."/>
        </authorList>
    </citation>
    <scope>NUCLEOTIDE SEQUENCE [LARGE SCALE GENOMIC DNA]</scope>
    <source>
        <strain evidence="3">DCEP-RM93F</strain>
    </source>
</reference>
<dbReference type="AlphaFoldDB" id="A0A085N770"/>
<dbReference type="Proteomes" id="UP000030758">
    <property type="component" value="Unassembled WGS sequence"/>
</dbReference>
<dbReference type="GO" id="GO:0045944">
    <property type="term" value="P:positive regulation of transcription by RNA polymerase II"/>
    <property type="evidence" value="ECO:0007669"/>
    <property type="project" value="TreeGrafter"/>
</dbReference>
<feature type="non-terminal residue" evidence="3">
    <location>
        <position position="1"/>
    </location>
</feature>